<dbReference type="AlphaFoldDB" id="A0A6D2KHU8"/>
<accession>A0A6D2KHU8</accession>
<organism evidence="3 4">
    <name type="scientific">Microthlaspi erraticum</name>
    <dbReference type="NCBI Taxonomy" id="1685480"/>
    <lineage>
        <taxon>Eukaryota</taxon>
        <taxon>Viridiplantae</taxon>
        <taxon>Streptophyta</taxon>
        <taxon>Embryophyta</taxon>
        <taxon>Tracheophyta</taxon>
        <taxon>Spermatophyta</taxon>
        <taxon>Magnoliopsida</taxon>
        <taxon>eudicotyledons</taxon>
        <taxon>Gunneridae</taxon>
        <taxon>Pentapetalae</taxon>
        <taxon>rosids</taxon>
        <taxon>malvids</taxon>
        <taxon>Brassicales</taxon>
        <taxon>Brassicaceae</taxon>
        <taxon>Coluteocarpeae</taxon>
        <taxon>Microthlaspi</taxon>
    </lineage>
</organism>
<evidence type="ECO:0000313" key="4">
    <source>
        <dbReference type="Proteomes" id="UP000467841"/>
    </source>
</evidence>
<gene>
    <name evidence="3" type="ORF">MERR_LOCUS39998</name>
</gene>
<dbReference type="PANTHER" id="PTHR33223:SF6">
    <property type="entry name" value="CCHC-TYPE DOMAIN-CONTAINING PROTEIN"/>
    <property type="match status" value="1"/>
</dbReference>
<dbReference type="PANTHER" id="PTHR33223">
    <property type="entry name" value="CCHC-TYPE DOMAIN-CONTAINING PROTEIN"/>
    <property type="match status" value="1"/>
</dbReference>
<dbReference type="InterPro" id="IPR005162">
    <property type="entry name" value="Retrotrans_gag_dom"/>
</dbReference>
<proteinExistence type="predicted"/>
<evidence type="ECO:0000256" key="1">
    <source>
        <dbReference type="SAM" id="MobiDB-lite"/>
    </source>
</evidence>
<evidence type="ECO:0000313" key="3">
    <source>
        <dbReference type="EMBL" id="CAA7052763.1"/>
    </source>
</evidence>
<dbReference type="EMBL" id="CACVBM020001507">
    <property type="protein sequence ID" value="CAA7052763.1"/>
    <property type="molecule type" value="Genomic_DNA"/>
</dbReference>
<reference evidence="3" key="1">
    <citation type="submission" date="2020-01" db="EMBL/GenBank/DDBJ databases">
        <authorList>
            <person name="Mishra B."/>
        </authorList>
    </citation>
    <scope>NUCLEOTIDE SEQUENCE [LARGE SCALE GENOMIC DNA]</scope>
</reference>
<name>A0A6D2KHU8_9BRAS</name>
<dbReference type="Pfam" id="PF03732">
    <property type="entry name" value="Retrotrans_gag"/>
    <property type="match status" value="1"/>
</dbReference>
<sequence>MAPPADDPSIRTGGLQSQLGADGNPIVHPVEVDATNGHVNPPPPPVPDVEAPVTTAALTAAMQGFAAQIASQFAEMQAQQQKYNDKIDSLHVTSDGRVIPTGRTLFQTPTRSTAATGSNAATNGEKDTDPEVAKLRRDLDAISSKVHDAISSAPEIAKILAETKRSPFTRRIAAIPLKDQTALRLQFYNNGDDPRNWLRNFEMAMRRQKYASPEEQDANYCQVFIEHMNKDATSWFSNLPAETIDNFDDLSTAFMKHFGMFMSKGSTNLFTMAQGKDESLRKFVERFKTAAAEHSDIPDAIGIKAFENGLWFESKLKESLMLDEPATLQDALHRSHLGTHHLVKIHLIKSHLVKRIKGGL</sequence>
<protein>
    <recommendedName>
        <fullName evidence="2">Retrotransposon gag domain-containing protein</fullName>
    </recommendedName>
</protein>
<keyword evidence="4" id="KW-1185">Reference proteome</keyword>
<feature type="compositionally biased region" description="Low complexity" evidence="1">
    <location>
        <begin position="110"/>
        <end position="123"/>
    </location>
</feature>
<comment type="caution">
    <text evidence="3">The sequence shown here is derived from an EMBL/GenBank/DDBJ whole genome shotgun (WGS) entry which is preliminary data.</text>
</comment>
<dbReference type="Proteomes" id="UP000467841">
    <property type="component" value="Unassembled WGS sequence"/>
</dbReference>
<feature type="domain" description="Retrotransposon gag" evidence="2">
    <location>
        <begin position="223"/>
        <end position="311"/>
    </location>
</feature>
<evidence type="ECO:0000259" key="2">
    <source>
        <dbReference type="Pfam" id="PF03732"/>
    </source>
</evidence>
<feature type="region of interest" description="Disordered" evidence="1">
    <location>
        <begin position="1"/>
        <end position="44"/>
    </location>
</feature>
<feature type="region of interest" description="Disordered" evidence="1">
    <location>
        <begin position="100"/>
        <end position="129"/>
    </location>
</feature>